<name>A0A6J6U7F5_9ZZZZ</name>
<sequence length="124" mass="13894">MLSGLDETLRHQLPTTFDHVGTSDPRFYDRYWFCCYDPTGELAVIIGMGLDNNMNVLDGFVGRDHSWGVRQAVAGTEREVRRPNGDRRERTHREAPARVTVNGRVGMGHQILLASGPVPFLGLD</sequence>
<proteinExistence type="predicted"/>
<evidence type="ECO:0000313" key="1">
    <source>
        <dbReference type="EMBL" id="CAB4755870.1"/>
    </source>
</evidence>
<gene>
    <name evidence="1" type="ORF">UFOPK2754_02097</name>
</gene>
<protein>
    <submittedName>
        <fullName evidence="1">Unannotated protein</fullName>
    </submittedName>
</protein>
<dbReference type="AlphaFoldDB" id="A0A6J6U7F5"/>
<accession>A0A6J6U7F5</accession>
<organism evidence="1">
    <name type="scientific">freshwater metagenome</name>
    <dbReference type="NCBI Taxonomy" id="449393"/>
    <lineage>
        <taxon>unclassified sequences</taxon>
        <taxon>metagenomes</taxon>
        <taxon>ecological metagenomes</taxon>
    </lineage>
</organism>
<dbReference type="EMBL" id="CAEZYR010000083">
    <property type="protein sequence ID" value="CAB4755870.1"/>
    <property type="molecule type" value="Genomic_DNA"/>
</dbReference>
<reference evidence="1" key="1">
    <citation type="submission" date="2020-05" db="EMBL/GenBank/DDBJ databases">
        <authorList>
            <person name="Chiriac C."/>
            <person name="Salcher M."/>
            <person name="Ghai R."/>
            <person name="Kavagutti S V."/>
        </authorList>
    </citation>
    <scope>NUCLEOTIDE SEQUENCE</scope>
</reference>